<proteinExistence type="predicted"/>
<dbReference type="AlphaFoldDB" id="A0A4U9Z641"/>
<dbReference type="Gene3D" id="3.40.50.300">
    <property type="entry name" value="P-loop containing nucleotide triphosphate hydrolases"/>
    <property type="match status" value="1"/>
</dbReference>
<gene>
    <name evidence="2" type="primary">cbaT_1</name>
    <name evidence="2" type="ORF">NCTC5385_01779</name>
</gene>
<organism evidence="2 3">
    <name type="scientific">Streptococcus pseudoporcinus</name>
    <dbReference type="NCBI Taxonomy" id="361101"/>
    <lineage>
        <taxon>Bacteria</taxon>
        <taxon>Bacillati</taxon>
        <taxon>Bacillota</taxon>
        <taxon>Bacilli</taxon>
        <taxon>Lactobacillales</taxon>
        <taxon>Streptococcaceae</taxon>
        <taxon>Streptococcus</taxon>
    </lineage>
</organism>
<dbReference type="GO" id="GO:0016887">
    <property type="term" value="F:ATP hydrolysis activity"/>
    <property type="evidence" value="ECO:0007669"/>
    <property type="project" value="InterPro"/>
</dbReference>
<dbReference type="EMBL" id="LR594035">
    <property type="protein sequence ID" value="VTS35288.1"/>
    <property type="molecule type" value="Genomic_DNA"/>
</dbReference>
<dbReference type="SUPFAM" id="SSF52540">
    <property type="entry name" value="P-loop containing nucleoside triphosphate hydrolases"/>
    <property type="match status" value="1"/>
</dbReference>
<keyword evidence="2" id="KW-0378">Hydrolase</keyword>
<dbReference type="InterPro" id="IPR039421">
    <property type="entry name" value="Type_1_exporter"/>
</dbReference>
<dbReference type="GO" id="GO:0034040">
    <property type="term" value="F:ATPase-coupled lipid transmembrane transporter activity"/>
    <property type="evidence" value="ECO:0007669"/>
    <property type="project" value="TreeGrafter"/>
</dbReference>
<sequence length="126" mass="14101">MRAVKIAEIKDDIESMPLKYQTELSSDSTGISGGQQQRIALARAILASHQVLILDEATSNFDVLTEKKIVDNLMELDITIIFIAHRMTIPERTNYTVVLDKGKLIEKGSHEELMSKDAFYAHLVNG</sequence>
<evidence type="ECO:0000313" key="3">
    <source>
        <dbReference type="Proteomes" id="UP000304914"/>
    </source>
</evidence>
<dbReference type="EC" id="3.4.22.-" evidence="2"/>
<dbReference type="PANTHER" id="PTHR24221">
    <property type="entry name" value="ATP-BINDING CASSETTE SUB-FAMILY B"/>
    <property type="match status" value="1"/>
</dbReference>
<dbReference type="GO" id="GO:0005524">
    <property type="term" value="F:ATP binding"/>
    <property type="evidence" value="ECO:0007669"/>
    <property type="project" value="InterPro"/>
</dbReference>
<dbReference type="Pfam" id="PF00005">
    <property type="entry name" value="ABC_tran"/>
    <property type="match status" value="1"/>
</dbReference>
<dbReference type="InterPro" id="IPR027417">
    <property type="entry name" value="P-loop_NTPase"/>
</dbReference>
<protein>
    <submittedName>
        <fullName evidence="2">ABC transporter CbaT</fullName>
        <ecNumber evidence="2">3.4.22.-</ecNumber>
    </submittedName>
</protein>
<feature type="domain" description="ABC transporter" evidence="1">
    <location>
        <begin position="9"/>
        <end position="59"/>
    </location>
</feature>
<evidence type="ECO:0000313" key="2">
    <source>
        <dbReference type="EMBL" id="VTS35288.1"/>
    </source>
</evidence>
<accession>A0A4U9Z641</accession>
<dbReference type="InterPro" id="IPR003439">
    <property type="entry name" value="ABC_transporter-like_ATP-bd"/>
</dbReference>
<reference evidence="2 3" key="1">
    <citation type="submission" date="2019-05" db="EMBL/GenBank/DDBJ databases">
        <authorList>
            <consortium name="Pathogen Informatics"/>
        </authorList>
    </citation>
    <scope>NUCLEOTIDE SEQUENCE [LARGE SCALE GENOMIC DNA]</scope>
    <source>
        <strain evidence="2 3">NCTC5385</strain>
    </source>
</reference>
<dbReference type="Proteomes" id="UP000304914">
    <property type="component" value="Chromosome"/>
</dbReference>
<evidence type="ECO:0000259" key="1">
    <source>
        <dbReference type="Pfam" id="PF00005"/>
    </source>
</evidence>
<dbReference type="PANTHER" id="PTHR24221:SF654">
    <property type="entry name" value="ATP-BINDING CASSETTE SUB-FAMILY B MEMBER 6"/>
    <property type="match status" value="1"/>
</dbReference>
<name>A0A4U9Z641_9STRE</name>